<dbReference type="InterPro" id="IPR001048">
    <property type="entry name" value="Asp/Glu/Uridylate_kinase"/>
</dbReference>
<keyword evidence="11" id="KW-1185">Reference proteome</keyword>
<evidence type="ECO:0000256" key="8">
    <source>
        <dbReference type="HAMAP-Rule" id="MF_01105"/>
    </source>
</evidence>
<proteinExistence type="inferred from homology"/>
<dbReference type="SUPFAM" id="SSF53633">
    <property type="entry name" value="Carbamate kinase-like"/>
    <property type="match status" value="1"/>
</dbReference>
<dbReference type="NCBIfam" id="TIGR01890">
    <property type="entry name" value="N-Ac-Glu-synth"/>
    <property type="match status" value="1"/>
</dbReference>
<feature type="domain" description="N-acetyltransferase" evidence="9">
    <location>
        <begin position="285"/>
        <end position="431"/>
    </location>
</feature>
<dbReference type="InterPro" id="IPR010167">
    <property type="entry name" value="NH2A_AcTrfase"/>
</dbReference>
<dbReference type="SUPFAM" id="SSF55729">
    <property type="entry name" value="Acyl-CoA N-acyltransferases (Nat)"/>
    <property type="match status" value="1"/>
</dbReference>
<evidence type="ECO:0000256" key="7">
    <source>
        <dbReference type="ARBA" id="ARBA00048372"/>
    </source>
</evidence>
<dbReference type="GO" id="GO:0004042">
    <property type="term" value="F:L-glutamate N-acetyltransferase activity"/>
    <property type="evidence" value="ECO:0007669"/>
    <property type="project" value="UniProtKB-UniRule"/>
</dbReference>
<dbReference type="GO" id="GO:0005737">
    <property type="term" value="C:cytoplasm"/>
    <property type="evidence" value="ECO:0007669"/>
    <property type="project" value="UniProtKB-SubCell"/>
</dbReference>
<keyword evidence="3 8" id="KW-0055">Arginine biosynthesis</keyword>
<dbReference type="NCBIfam" id="NF003641">
    <property type="entry name" value="PRK05279.1"/>
    <property type="match status" value="1"/>
</dbReference>
<comment type="caution">
    <text evidence="10">The sequence shown here is derived from an EMBL/GenBank/DDBJ whole genome shotgun (WGS) entry which is preliminary data.</text>
</comment>
<evidence type="ECO:0000256" key="5">
    <source>
        <dbReference type="ARBA" id="ARBA00022679"/>
    </source>
</evidence>
<dbReference type="Pfam" id="PF00696">
    <property type="entry name" value="AA_kinase"/>
    <property type="match status" value="1"/>
</dbReference>
<keyword evidence="5 8" id="KW-0808">Transferase</keyword>
<dbReference type="InterPro" id="IPR000182">
    <property type="entry name" value="GNAT_dom"/>
</dbReference>
<evidence type="ECO:0000313" key="11">
    <source>
        <dbReference type="Proteomes" id="UP000537130"/>
    </source>
</evidence>
<dbReference type="Gene3D" id="3.40.630.30">
    <property type="match status" value="1"/>
</dbReference>
<dbReference type="Proteomes" id="UP000537130">
    <property type="component" value="Unassembled WGS sequence"/>
</dbReference>
<dbReference type="InterPro" id="IPR033719">
    <property type="entry name" value="NAGS_kin"/>
</dbReference>
<comment type="catalytic activity">
    <reaction evidence="7 8">
        <text>L-glutamate + acetyl-CoA = N-acetyl-L-glutamate + CoA + H(+)</text>
        <dbReference type="Rhea" id="RHEA:24292"/>
        <dbReference type="ChEBI" id="CHEBI:15378"/>
        <dbReference type="ChEBI" id="CHEBI:29985"/>
        <dbReference type="ChEBI" id="CHEBI:44337"/>
        <dbReference type="ChEBI" id="CHEBI:57287"/>
        <dbReference type="ChEBI" id="CHEBI:57288"/>
        <dbReference type="EC" id="2.3.1.1"/>
    </reaction>
</comment>
<dbReference type="InterPro" id="IPR016181">
    <property type="entry name" value="Acyl_CoA_acyltransferase"/>
</dbReference>
<name>A0A7W4W6L3_9GAMM</name>
<comment type="pathway">
    <text evidence="1 8">Amino-acid biosynthesis; L-arginine biosynthesis; N(2)-acetyl-L-ornithine from L-glutamate: step 1/4.</text>
</comment>
<gene>
    <name evidence="8" type="primary">argA</name>
    <name evidence="10" type="ORF">FHR99_002673</name>
</gene>
<keyword evidence="6 8" id="KW-0012">Acyltransferase</keyword>
<protein>
    <recommendedName>
        <fullName evidence="8">Amino-acid acetyltransferase</fullName>
        <ecNumber evidence="8">2.3.1.1</ecNumber>
    </recommendedName>
    <alternativeName>
        <fullName evidence="8">N-acetylglutamate synthase</fullName>
        <shortName evidence="8">AGS</shortName>
        <shortName evidence="8">NAGS</shortName>
    </alternativeName>
</protein>
<dbReference type="PANTHER" id="PTHR30602">
    <property type="entry name" value="AMINO-ACID ACETYLTRANSFERASE"/>
    <property type="match status" value="1"/>
</dbReference>
<sequence>MADDTPYIKWFRNSAPYINAHRGKTFVLMISGEAIAHPNFDNIIHDIALLNSLGVNLVLIHGARPQIEARVQQQGIESRFHQDLRITDAGTLACVCDAAGSVRAHIEALLSMGVANSPMHGAAIRVVSGNYVTARPIGVIDGVDLEHTGQVRRVDAEAIHRQLAQDNVVLISPLGYSPTGEIFNVTLEDVVVETAAAIRADKLIVFDEMAGAIDDGELIRECELSEARSLLSRIDNPYGLHTIVRAAERGVPRCHLIGYSEDGALLEELYTRDGAGTLVSTDDYEELATATIDDVGGILEIIAPLEQDGILVKRSREVLETEIHCFRVIKRDGVVIACAALYPYPEQGSGEIACVATHPDYRRSDRGERLLRSLEKQARQMGLSSVFVLTTRTAHWFQEQGFVPSSVDALPPGKQQLYNFQRNSKVFAKTL</sequence>
<dbReference type="CDD" id="cd04301">
    <property type="entry name" value="NAT_SF"/>
    <property type="match status" value="1"/>
</dbReference>
<comment type="miscellaneous">
    <text evidence="8">In bacteria which possess the bifunctional enzyme ornithine acetyltransferase/N-acetylglutamate synthase (ArgJ), ArgA fulfills an anaplerotic role.</text>
</comment>
<dbReference type="PANTHER" id="PTHR30602:SF12">
    <property type="entry name" value="AMINO-ACID ACETYLTRANSFERASE NAGS1, CHLOROPLASTIC-RELATED"/>
    <property type="match status" value="1"/>
</dbReference>
<dbReference type="AlphaFoldDB" id="A0A7W4W6L3"/>
<dbReference type="RefSeq" id="WP_183411183.1">
    <property type="nucleotide sequence ID" value="NZ_JACHWY010000003.1"/>
</dbReference>
<keyword evidence="8" id="KW-0963">Cytoplasm</keyword>
<dbReference type="Gene3D" id="3.40.1160.10">
    <property type="entry name" value="Acetylglutamate kinase-like"/>
    <property type="match status" value="1"/>
</dbReference>
<dbReference type="UniPathway" id="UPA00068">
    <property type="reaction ID" value="UER00106"/>
</dbReference>
<dbReference type="GO" id="GO:0006526">
    <property type="term" value="P:L-arginine biosynthetic process"/>
    <property type="evidence" value="ECO:0007669"/>
    <property type="project" value="UniProtKB-UniRule"/>
</dbReference>
<dbReference type="CDD" id="cd04237">
    <property type="entry name" value="AAK_NAGS-ABP"/>
    <property type="match status" value="1"/>
</dbReference>
<dbReference type="InterPro" id="IPR036393">
    <property type="entry name" value="AceGlu_kinase-like_sf"/>
</dbReference>
<evidence type="ECO:0000313" key="10">
    <source>
        <dbReference type="EMBL" id="MBB3048399.1"/>
    </source>
</evidence>
<evidence type="ECO:0000256" key="1">
    <source>
        <dbReference type="ARBA" id="ARBA00004925"/>
    </source>
</evidence>
<dbReference type="EMBL" id="JACHWY010000003">
    <property type="protein sequence ID" value="MBB3048399.1"/>
    <property type="molecule type" value="Genomic_DNA"/>
</dbReference>
<dbReference type="Pfam" id="PF00583">
    <property type="entry name" value="Acetyltransf_1"/>
    <property type="match status" value="1"/>
</dbReference>
<evidence type="ECO:0000256" key="6">
    <source>
        <dbReference type="ARBA" id="ARBA00023315"/>
    </source>
</evidence>
<evidence type="ECO:0000259" key="9">
    <source>
        <dbReference type="PROSITE" id="PS51186"/>
    </source>
</evidence>
<accession>A0A7W4W6L3</accession>
<dbReference type="PIRSF" id="PIRSF000423">
    <property type="entry name" value="ArgA"/>
    <property type="match status" value="1"/>
</dbReference>
<dbReference type="PROSITE" id="PS51186">
    <property type="entry name" value="GNAT"/>
    <property type="match status" value="1"/>
</dbReference>
<reference evidence="10 11" key="1">
    <citation type="submission" date="2020-08" db="EMBL/GenBank/DDBJ databases">
        <title>Genomic Encyclopedia of Type Strains, Phase III (KMG-III): the genomes of soil and plant-associated and newly described type strains.</title>
        <authorList>
            <person name="Whitman W."/>
        </authorList>
    </citation>
    <scope>NUCLEOTIDE SEQUENCE [LARGE SCALE GENOMIC DNA]</scope>
    <source>
        <strain evidence="10 11">CECT 8654</strain>
    </source>
</reference>
<comment type="similarity">
    <text evidence="2 8">Belongs to the acetyltransferase family. ArgA subfamily.</text>
</comment>
<dbReference type="EC" id="2.3.1.1" evidence="8"/>
<dbReference type="HAMAP" id="MF_01105">
    <property type="entry name" value="N_acetyl_glu_synth"/>
    <property type="match status" value="1"/>
</dbReference>
<organism evidence="10 11">
    <name type="scientific">Litorivivens lipolytica</name>
    <dbReference type="NCBI Taxonomy" id="1524264"/>
    <lineage>
        <taxon>Bacteria</taxon>
        <taxon>Pseudomonadati</taxon>
        <taxon>Pseudomonadota</taxon>
        <taxon>Gammaproteobacteria</taxon>
        <taxon>Litorivivens</taxon>
    </lineage>
</organism>
<evidence type="ECO:0000256" key="3">
    <source>
        <dbReference type="ARBA" id="ARBA00022571"/>
    </source>
</evidence>
<evidence type="ECO:0000256" key="2">
    <source>
        <dbReference type="ARBA" id="ARBA00009145"/>
    </source>
</evidence>
<evidence type="ECO:0000256" key="4">
    <source>
        <dbReference type="ARBA" id="ARBA00022605"/>
    </source>
</evidence>
<keyword evidence="4 8" id="KW-0028">Amino-acid biosynthesis</keyword>
<comment type="subcellular location">
    <subcellularLocation>
        <location evidence="8">Cytoplasm</location>
    </subcellularLocation>
</comment>